<dbReference type="SUPFAM" id="SSF52540">
    <property type="entry name" value="P-loop containing nucleoside triphosphate hydrolases"/>
    <property type="match status" value="1"/>
</dbReference>
<dbReference type="PROSITE" id="PS51194">
    <property type="entry name" value="HELICASE_CTER"/>
    <property type="match status" value="1"/>
</dbReference>
<dbReference type="GO" id="GO:0006302">
    <property type="term" value="P:double-strand break repair"/>
    <property type="evidence" value="ECO:0007669"/>
    <property type="project" value="TreeGrafter"/>
</dbReference>
<dbReference type="PANTHER" id="PTHR30580:SF1">
    <property type="entry name" value="COMF OPERON PROTEIN 1"/>
    <property type="match status" value="1"/>
</dbReference>
<dbReference type="PANTHER" id="PTHR30580">
    <property type="entry name" value="PRIMOSOMAL PROTEIN N"/>
    <property type="match status" value="1"/>
</dbReference>
<dbReference type="Pfam" id="PF00270">
    <property type="entry name" value="DEAD"/>
    <property type="match status" value="1"/>
</dbReference>
<feature type="compositionally biased region" description="Polar residues" evidence="4">
    <location>
        <begin position="399"/>
        <end position="422"/>
    </location>
</feature>
<organism evidence="7 8">
    <name type="scientific">Paenibacillus abyssi</name>
    <dbReference type="NCBI Taxonomy" id="1340531"/>
    <lineage>
        <taxon>Bacteria</taxon>
        <taxon>Bacillati</taxon>
        <taxon>Bacillota</taxon>
        <taxon>Bacilli</taxon>
        <taxon>Bacillales</taxon>
        <taxon>Paenibacillaceae</taxon>
        <taxon>Paenibacillus</taxon>
    </lineage>
</organism>
<evidence type="ECO:0000259" key="5">
    <source>
        <dbReference type="PROSITE" id="PS51192"/>
    </source>
</evidence>
<proteinExistence type="predicted"/>
<keyword evidence="1" id="KW-0547">Nucleotide-binding</keyword>
<dbReference type="GO" id="GO:0043138">
    <property type="term" value="F:3'-5' DNA helicase activity"/>
    <property type="evidence" value="ECO:0007669"/>
    <property type="project" value="TreeGrafter"/>
</dbReference>
<dbReference type="GO" id="GO:0006270">
    <property type="term" value="P:DNA replication initiation"/>
    <property type="evidence" value="ECO:0007669"/>
    <property type="project" value="TreeGrafter"/>
</dbReference>
<dbReference type="GO" id="GO:0006310">
    <property type="term" value="P:DNA recombination"/>
    <property type="evidence" value="ECO:0007669"/>
    <property type="project" value="TreeGrafter"/>
</dbReference>
<dbReference type="GO" id="GO:0005524">
    <property type="term" value="F:ATP binding"/>
    <property type="evidence" value="ECO:0007669"/>
    <property type="project" value="UniProtKB-KW"/>
</dbReference>
<dbReference type="GO" id="GO:0003677">
    <property type="term" value="F:DNA binding"/>
    <property type="evidence" value="ECO:0007669"/>
    <property type="project" value="UniProtKB-KW"/>
</dbReference>
<keyword evidence="2" id="KW-0067">ATP-binding</keyword>
<dbReference type="Proteomes" id="UP000644756">
    <property type="component" value="Unassembled WGS sequence"/>
</dbReference>
<evidence type="ECO:0000313" key="7">
    <source>
        <dbReference type="EMBL" id="GGF91589.1"/>
    </source>
</evidence>
<accession>A0A917FLU6</accession>
<dbReference type="InterPro" id="IPR027417">
    <property type="entry name" value="P-loop_NTPase"/>
</dbReference>
<dbReference type="SMART" id="SM00490">
    <property type="entry name" value="HELICc"/>
    <property type="match status" value="1"/>
</dbReference>
<gene>
    <name evidence="7" type="ORF">GCM10010916_06090</name>
</gene>
<feature type="region of interest" description="Disordered" evidence="4">
    <location>
        <begin position="398"/>
        <end position="422"/>
    </location>
</feature>
<dbReference type="AlphaFoldDB" id="A0A917FLU6"/>
<evidence type="ECO:0008006" key="9">
    <source>
        <dbReference type="Google" id="ProtNLM"/>
    </source>
</evidence>
<dbReference type="PROSITE" id="PS51192">
    <property type="entry name" value="HELICASE_ATP_BIND_1"/>
    <property type="match status" value="1"/>
</dbReference>
<dbReference type="Gene3D" id="3.40.50.300">
    <property type="entry name" value="P-loop containing nucleotide triphosphate hydrolases"/>
    <property type="match status" value="2"/>
</dbReference>
<keyword evidence="8" id="KW-1185">Reference proteome</keyword>
<dbReference type="RefSeq" id="WP_229724934.1">
    <property type="nucleotide sequence ID" value="NZ_BMGR01000002.1"/>
</dbReference>
<reference evidence="7" key="1">
    <citation type="journal article" date="2014" name="Int. J. Syst. Evol. Microbiol.">
        <title>Complete genome sequence of Corynebacterium casei LMG S-19264T (=DSM 44701T), isolated from a smear-ripened cheese.</title>
        <authorList>
            <consortium name="US DOE Joint Genome Institute (JGI-PGF)"/>
            <person name="Walter F."/>
            <person name="Albersmeier A."/>
            <person name="Kalinowski J."/>
            <person name="Ruckert C."/>
        </authorList>
    </citation>
    <scope>NUCLEOTIDE SEQUENCE</scope>
    <source>
        <strain evidence="7">CGMCC 1.12987</strain>
    </source>
</reference>
<dbReference type="SMART" id="SM00487">
    <property type="entry name" value="DEXDc"/>
    <property type="match status" value="1"/>
</dbReference>
<protein>
    <recommendedName>
        <fullName evidence="9">DNA/RNA helicase</fullName>
    </recommendedName>
</protein>
<feature type="domain" description="Helicase ATP-binding" evidence="5">
    <location>
        <begin position="439"/>
        <end position="591"/>
    </location>
</feature>
<feature type="domain" description="Helicase C-terminal" evidence="6">
    <location>
        <begin position="619"/>
        <end position="777"/>
    </location>
</feature>
<evidence type="ECO:0000256" key="2">
    <source>
        <dbReference type="ARBA" id="ARBA00022840"/>
    </source>
</evidence>
<dbReference type="InterPro" id="IPR011545">
    <property type="entry name" value="DEAD/DEAH_box_helicase_dom"/>
</dbReference>
<sequence>MKGWVYVVEEQRGLSAFVTIEPEIDRLFWLDAEFQMGIRTTVESVNRIGRRAGAIEGGEWIRSDEKSVGAVKDARKAGIRENGATGNEEVELYGGGGKTEANGEAAKNGITEMNAGQLWMVDSPLALGIAVRAADLWEERFGIGKVKAKERAAGQSGDSAVGKQGGFSDAANEIKQCVALAIKEADAGLERNDAAAAPITAAAAAVPIRHIQADRSPRGAAARTARRAEALAAAALAAAGAMQGRALLHSEAHALLAAAGASRPGGASWNAVLQLAALLGRLRLRSAIAVVAEPRRWGVLAQALGRPRRRCRCKRCGSGEARMRRTPCAACGRMCAYCEACIGMGRARECSLLLLGGAAAPLRRSSPLPQETRLRRWGLSPAQLEAAGQALACIEAPSPMTTSSKQPSSPLTTTQSPFPYSPQLLSPSITRSPYSWSKHPSKQTQRVFMLWAVTGAGKTEMIFPLIESVLLRGGRALVATPRRDVVLELDPRIRKAFPGAGVVTLYGGSEQRWEQGEITLATTHQLLRFEGSFELVIIDELDAFPFHGDPVLHYAADKVCALHGAKVLLTATPPAELRRDARRGRLPYARVPVRYHGHPLPVPVILRIPAIKEVLHNAKLPAKLVKVVLQSVERGAQLFLFVQRIRHVDPLVRLLRTLHTGIIIEGTSSQDPQRGDKVQRFRRREIRLLVTTTILERGVTVPRSDVFILDADEKLFDDASLIQMAGRAGRSADDPHGKVYFCSPSRSRSQASAIRQIMMMNRTADKKGYLINSRKGIFKWRF</sequence>
<reference evidence="7" key="2">
    <citation type="submission" date="2020-09" db="EMBL/GenBank/DDBJ databases">
        <authorList>
            <person name="Sun Q."/>
            <person name="Zhou Y."/>
        </authorList>
    </citation>
    <scope>NUCLEOTIDE SEQUENCE</scope>
    <source>
        <strain evidence="7">CGMCC 1.12987</strain>
    </source>
</reference>
<keyword evidence="3" id="KW-0238">DNA-binding</keyword>
<evidence type="ECO:0000256" key="3">
    <source>
        <dbReference type="ARBA" id="ARBA00023125"/>
    </source>
</evidence>
<evidence type="ECO:0000259" key="6">
    <source>
        <dbReference type="PROSITE" id="PS51194"/>
    </source>
</evidence>
<dbReference type="InterPro" id="IPR014001">
    <property type="entry name" value="Helicase_ATP-bd"/>
</dbReference>
<name>A0A917FLU6_9BACL</name>
<evidence type="ECO:0000256" key="4">
    <source>
        <dbReference type="SAM" id="MobiDB-lite"/>
    </source>
</evidence>
<dbReference type="InterPro" id="IPR001650">
    <property type="entry name" value="Helicase_C-like"/>
</dbReference>
<dbReference type="EMBL" id="BMGR01000002">
    <property type="protein sequence ID" value="GGF91589.1"/>
    <property type="molecule type" value="Genomic_DNA"/>
</dbReference>
<dbReference type="Pfam" id="PF00271">
    <property type="entry name" value="Helicase_C"/>
    <property type="match status" value="1"/>
</dbReference>
<comment type="caution">
    <text evidence="7">The sequence shown here is derived from an EMBL/GenBank/DDBJ whole genome shotgun (WGS) entry which is preliminary data.</text>
</comment>
<evidence type="ECO:0000256" key="1">
    <source>
        <dbReference type="ARBA" id="ARBA00022741"/>
    </source>
</evidence>
<evidence type="ECO:0000313" key="8">
    <source>
        <dbReference type="Proteomes" id="UP000644756"/>
    </source>
</evidence>